<keyword evidence="2" id="KW-1185">Reference proteome</keyword>
<reference key="2">
    <citation type="submission" date="2011-10" db="EMBL/GenBank/DDBJ databases">
        <title>The genome and transcriptome sequence of Clonorchis sinensis provide insights into the carcinogenic liver fluke.</title>
        <authorList>
            <person name="Wang X."/>
            <person name="Huang Y."/>
            <person name="Chen W."/>
            <person name="Liu H."/>
            <person name="Guo L."/>
            <person name="Chen Y."/>
            <person name="Luo F."/>
            <person name="Zhou W."/>
            <person name="Sun J."/>
            <person name="Mao Q."/>
            <person name="Liang P."/>
            <person name="Zhou C."/>
            <person name="Tian Y."/>
            <person name="Men J."/>
            <person name="Lv X."/>
            <person name="Huang L."/>
            <person name="Zhou J."/>
            <person name="Hu Y."/>
            <person name="Li R."/>
            <person name="Zhang F."/>
            <person name="Lei H."/>
            <person name="Li X."/>
            <person name="Hu X."/>
            <person name="Liang C."/>
            <person name="Xu J."/>
            <person name="Wu Z."/>
            <person name="Yu X."/>
        </authorList>
    </citation>
    <scope>NUCLEOTIDE SEQUENCE</scope>
    <source>
        <strain>Henan</strain>
    </source>
</reference>
<dbReference type="AlphaFoldDB" id="G7YK54"/>
<protein>
    <submittedName>
        <fullName evidence="1">Uncharacterized protein</fullName>
    </submittedName>
</protein>
<evidence type="ECO:0000313" key="2">
    <source>
        <dbReference type="Proteomes" id="UP000008909"/>
    </source>
</evidence>
<proteinExistence type="predicted"/>
<name>G7YK54_CLOSI</name>
<dbReference type="Proteomes" id="UP000008909">
    <property type="component" value="Unassembled WGS sequence"/>
</dbReference>
<sequence>MDVEQLAVDLRFTVTVCAGTHQVGLNGTDVKLGFAAHPPLFERHGGRNLLNDKKSKSKEVRKKLSSLLLVRESLKQLPIDIKPRYTRWEACSRCYVEGALRAIGCDVDFLVHQPMIISYRGICFPQSAKAVIGLGLSKVTVSDLCLLAIVGSLRYPNFGIISNPKNNVQISLELQESNVYNRDDGRFFKTQYDRYSKLLAKLQKPSCRATLLTQQTTLVHQTGMPISRWSKAVATRPFKSNVLNNGWILDWFDRAKRFVRRHSHCDIRIPPMNIRNIVQNKPIEKLLDHRFNRWTTRLLSHKRNWPRVIETSHPLSEVTLLIGLLKALRQPATG</sequence>
<accession>G7YK54</accession>
<gene>
    <name evidence="1" type="ORF">CLF_110035</name>
</gene>
<organism evidence="1 2">
    <name type="scientific">Clonorchis sinensis</name>
    <name type="common">Chinese liver fluke</name>
    <dbReference type="NCBI Taxonomy" id="79923"/>
    <lineage>
        <taxon>Eukaryota</taxon>
        <taxon>Metazoa</taxon>
        <taxon>Spiralia</taxon>
        <taxon>Lophotrochozoa</taxon>
        <taxon>Platyhelminthes</taxon>
        <taxon>Trematoda</taxon>
        <taxon>Digenea</taxon>
        <taxon>Opisthorchiida</taxon>
        <taxon>Opisthorchiata</taxon>
        <taxon>Opisthorchiidae</taxon>
        <taxon>Clonorchis</taxon>
    </lineage>
</organism>
<evidence type="ECO:0000313" key="1">
    <source>
        <dbReference type="EMBL" id="GAA53336.1"/>
    </source>
</evidence>
<dbReference type="EMBL" id="DF143473">
    <property type="protein sequence ID" value="GAA53336.1"/>
    <property type="molecule type" value="Genomic_DNA"/>
</dbReference>
<reference evidence="1" key="1">
    <citation type="journal article" date="2011" name="Genome Biol.">
        <title>The draft genome of the carcinogenic human liver fluke Clonorchis sinensis.</title>
        <authorList>
            <person name="Wang X."/>
            <person name="Chen W."/>
            <person name="Huang Y."/>
            <person name="Sun J."/>
            <person name="Men J."/>
            <person name="Liu H."/>
            <person name="Luo F."/>
            <person name="Guo L."/>
            <person name="Lv X."/>
            <person name="Deng C."/>
            <person name="Zhou C."/>
            <person name="Fan Y."/>
            <person name="Li X."/>
            <person name="Huang L."/>
            <person name="Hu Y."/>
            <person name="Liang C."/>
            <person name="Hu X."/>
            <person name="Xu J."/>
            <person name="Yu X."/>
        </authorList>
    </citation>
    <scope>NUCLEOTIDE SEQUENCE [LARGE SCALE GENOMIC DNA]</scope>
    <source>
        <strain evidence="1">Henan</strain>
    </source>
</reference>